<keyword evidence="2" id="KW-1185">Reference proteome</keyword>
<protein>
    <submittedName>
        <fullName evidence="1">Uncharacterized protein</fullName>
    </submittedName>
</protein>
<name>A0A5B7JS27_PORTR</name>
<organism evidence="1 2">
    <name type="scientific">Portunus trituberculatus</name>
    <name type="common">Swimming crab</name>
    <name type="synonym">Neptunus trituberculatus</name>
    <dbReference type="NCBI Taxonomy" id="210409"/>
    <lineage>
        <taxon>Eukaryota</taxon>
        <taxon>Metazoa</taxon>
        <taxon>Ecdysozoa</taxon>
        <taxon>Arthropoda</taxon>
        <taxon>Crustacea</taxon>
        <taxon>Multicrustacea</taxon>
        <taxon>Malacostraca</taxon>
        <taxon>Eumalacostraca</taxon>
        <taxon>Eucarida</taxon>
        <taxon>Decapoda</taxon>
        <taxon>Pleocyemata</taxon>
        <taxon>Brachyura</taxon>
        <taxon>Eubrachyura</taxon>
        <taxon>Portunoidea</taxon>
        <taxon>Portunidae</taxon>
        <taxon>Portuninae</taxon>
        <taxon>Portunus</taxon>
    </lineage>
</organism>
<comment type="caution">
    <text evidence="1">The sequence shown here is derived from an EMBL/GenBank/DDBJ whole genome shotgun (WGS) entry which is preliminary data.</text>
</comment>
<dbReference type="AlphaFoldDB" id="A0A5B7JS27"/>
<dbReference type="EMBL" id="VSRR010110759">
    <property type="protein sequence ID" value="MPC97629.1"/>
    <property type="molecule type" value="Genomic_DNA"/>
</dbReference>
<accession>A0A5B7JS27</accession>
<sequence length="71" mass="8056">MPPFRQHQIDNTNTRVPSHVVEVTNSQTRLLGQLPSALTPTTMFHLLVYCANQISNDKYTQQRLSIGNMVC</sequence>
<gene>
    <name evidence="1" type="ORF">E2C01_092953</name>
</gene>
<proteinExistence type="predicted"/>
<evidence type="ECO:0000313" key="1">
    <source>
        <dbReference type="EMBL" id="MPC97629.1"/>
    </source>
</evidence>
<dbReference type="Proteomes" id="UP000324222">
    <property type="component" value="Unassembled WGS sequence"/>
</dbReference>
<reference evidence="1 2" key="1">
    <citation type="submission" date="2019-05" db="EMBL/GenBank/DDBJ databases">
        <title>Another draft genome of Portunus trituberculatus and its Hox gene families provides insights of decapod evolution.</title>
        <authorList>
            <person name="Jeong J.-H."/>
            <person name="Song I."/>
            <person name="Kim S."/>
            <person name="Choi T."/>
            <person name="Kim D."/>
            <person name="Ryu S."/>
            <person name="Kim W."/>
        </authorList>
    </citation>
    <scope>NUCLEOTIDE SEQUENCE [LARGE SCALE GENOMIC DNA]</scope>
    <source>
        <tissue evidence="1">Muscle</tissue>
    </source>
</reference>
<evidence type="ECO:0000313" key="2">
    <source>
        <dbReference type="Proteomes" id="UP000324222"/>
    </source>
</evidence>